<evidence type="ECO:0000313" key="5">
    <source>
        <dbReference type="EMBL" id="KAK7477894.1"/>
    </source>
</evidence>
<keyword evidence="2" id="KW-0012">Acyltransferase</keyword>
<gene>
    <name evidence="5" type="ORF">BaRGS_00030890</name>
</gene>
<sequence length="425" mass="47718">MEFDRDVSVLFRDVITKLDRHLEVCRNAGNSFRDLRQRLFHVIDKMGEASARSENLQPQHFAIDRPSLKFSSFLAKHYGLRAEIPQVNNFVIFEGFFTNRPGSDFIKNRHNGQNRPADYISNEGSQSQRAVHNYNIQHHYLRNKNRPPSGYRASQVAAGLPSSRHSPQHIQQEHGVLKELNLNPRSAHNLSTNHSSPMGRNSPKVGYSESDLRSLSAGSNTSRGMGLQNNMYSRHQPAPNPTPDASRSNHAFNLAQRPPSGSRSKKTERAPPRDYLNSFNMHHDYQGRGGHLKVPSDPRMGPSQPSANMDSVKNTTRFECGDGTYKGVSGIPVFACDRTSDRDSPYPGYRFTWESLSRSLPAIGERTKPVAAGPLDSTRSTNSVGGGYYTRPMFYTNGDASWTVMGVLRNQNQMSARYSGHSRLW</sequence>
<keyword evidence="1" id="KW-0808">Transferase</keyword>
<organism evidence="5 6">
    <name type="scientific">Batillaria attramentaria</name>
    <dbReference type="NCBI Taxonomy" id="370345"/>
    <lineage>
        <taxon>Eukaryota</taxon>
        <taxon>Metazoa</taxon>
        <taxon>Spiralia</taxon>
        <taxon>Lophotrochozoa</taxon>
        <taxon>Mollusca</taxon>
        <taxon>Gastropoda</taxon>
        <taxon>Caenogastropoda</taxon>
        <taxon>Sorbeoconcha</taxon>
        <taxon>Cerithioidea</taxon>
        <taxon>Batillariidae</taxon>
        <taxon>Batillaria</taxon>
    </lineage>
</organism>
<dbReference type="PANTHER" id="PTHR12327:SF0">
    <property type="entry name" value="ALPHA-TUBULIN N-ACETYLTRANSFERASE 1"/>
    <property type="match status" value="1"/>
</dbReference>
<name>A0ABD0JTD1_9CAEN</name>
<evidence type="ECO:0000313" key="6">
    <source>
        <dbReference type="Proteomes" id="UP001519460"/>
    </source>
</evidence>
<feature type="region of interest" description="Disordered" evidence="3">
    <location>
        <begin position="141"/>
        <end position="171"/>
    </location>
</feature>
<feature type="domain" description="N-acetyltransferase" evidence="4">
    <location>
        <begin position="1"/>
        <end position="97"/>
    </location>
</feature>
<dbReference type="InterPro" id="IPR038746">
    <property type="entry name" value="Atat"/>
</dbReference>
<dbReference type="Pfam" id="PF05301">
    <property type="entry name" value="Acetyltransf_16"/>
    <property type="match status" value="1"/>
</dbReference>
<dbReference type="Gene3D" id="6.20.370.120">
    <property type="match status" value="1"/>
</dbReference>
<evidence type="ECO:0000259" key="4">
    <source>
        <dbReference type="PROSITE" id="PS51730"/>
    </source>
</evidence>
<reference evidence="5 6" key="1">
    <citation type="journal article" date="2023" name="Sci. Data">
        <title>Genome assembly of the Korean intertidal mud-creeper Batillaria attramentaria.</title>
        <authorList>
            <person name="Patra A.K."/>
            <person name="Ho P.T."/>
            <person name="Jun S."/>
            <person name="Lee S.J."/>
            <person name="Kim Y."/>
            <person name="Won Y.J."/>
        </authorList>
    </citation>
    <scope>NUCLEOTIDE SEQUENCE [LARGE SCALE GENOMIC DNA]</scope>
    <source>
        <strain evidence="5">Wonlab-2016</strain>
    </source>
</reference>
<dbReference type="EMBL" id="JACVVK020000339">
    <property type="protein sequence ID" value="KAK7477894.1"/>
    <property type="molecule type" value="Genomic_DNA"/>
</dbReference>
<dbReference type="InterPro" id="IPR007965">
    <property type="entry name" value="GNAT_ATAT"/>
</dbReference>
<keyword evidence="6" id="KW-1185">Reference proteome</keyword>
<feature type="region of interest" description="Disordered" evidence="3">
    <location>
        <begin position="186"/>
        <end position="277"/>
    </location>
</feature>
<dbReference type="Gene3D" id="3.40.630.30">
    <property type="match status" value="1"/>
</dbReference>
<dbReference type="Proteomes" id="UP001519460">
    <property type="component" value="Unassembled WGS sequence"/>
</dbReference>
<proteinExistence type="predicted"/>
<evidence type="ECO:0000256" key="3">
    <source>
        <dbReference type="SAM" id="MobiDB-lite"/>
    </source>
</evidence>
<feature type="compositionally biased region" description="Polar residues" evidence="3">
    <location>
        <begin position="216"/>
        <end position="233"/>
    </location>
</feature>
<dbReference type="PROSITE" id="PS51730">
    <property type="entry name" value="GNAT_ATAT"/>
    <property type="match status" value="1"/>
</dbReference>
<dbReference type="GO" id="GO:0019799">
    <property type="term" value="F:tubulin N-acetyltransferase activity"/>
    <property type="evidence" value="ECO:0007669"/>
    <property type="project" value="UniProtKB-ARBA"/>
</dbReference>
<accession>A0ABD0JTD1</accession>
<dbReference type="AlphaFoldDB" id="A0ABD0JTD1"/>
<feature type="compositionally biased region" description="Polar residues" evidence="3">
    <location>
        <begin position="186"/>
        <end position="199"/>
    </location>
</feature>
<protein>
    <recommendedName>
        <fullName evidence="4">N-acetyltransferase domain-containing protein</fullName>
    </recommendedName>
</protein>
<dbReference type="PANTHER" id="PTHR12327">
    <property type="entry name" value="ALPHA-TUBULIN N-ACETYLTRANSFERASE 1"/>
    <property type="match status" value="1"/>
</dbReference>
<comment type="caution">
    <text evidence="5">The sequence shown here is derived from an EMBL/GenBank/DDBJ whole genome shotgun (WGS) entry which is preliminary data.</text>
</comment>
<evidence type="ECO:0000256" key="2">
    <source>
        <dbReference type="ARBA" id="ARBA00023315"/>
    </source>
</evidence>
<evidence type="ECO:0000256" key="1">
    <source>
        <dbReference type="ARBA" id="ARBA00022679"/>
    </source>
</evidence>